<feature type="signal peptide" evidence="1">
    <location>
        <begin position="1"/>
        <end position="21"/>
    </location>
</feature>
<dbReference type="InterPro" id="IPR021255">
    <property type="entry name" value="DUF2807"/>
</dbReference>
<evidence type="ECO:0000313" key="4">
    <source>
        <dbReference type="Proteomes" id="UP001597526"/>
    </source>
</evidence>
<gene>
    <name evidence="3" type="ORF">ACFSQJ_10775</name>
</gene>
<keyword evidence="1" id="KW-0732">Signal</keyword>
<dbReference type="EMBL" id="JBHULB010000014">
    <property type="protein sequence ID" value="MFD2587416.1"/>
    <property type="molecule type" value="Genomic_DNA"/>
</dbReference>
<dbReference type="RefSeq" id="WP_377766954.1">
    <property type="nucleotide sequence ID" value="NZ_JBHULB010000014.1"/>
</dbReference>
<dbReference type="Proteomes" id="UP001597526">
    <property type="component" value="Unassembled WGS sequence"/>
</dbReference>
<comment type="caution">
    <text evidence="3">The sequence shown here is derived from an EMBL/GenBank/DDBJ whole genome shotgun (WGS) entry which is preliminary data.</text>
</comment>
<name>A0ABW5MYA3_9FLAO</name>
<dbReference type="Gene3D" id="2.160.20.120">
    <property type="match status" value="1"/>
</dbReference>
<accession>A0ABW5MYA3</accession>
<evidence type="ECO:0000259" key="2">
    <source>
        <dbReference type="Pfam" id="PF10988"/>
    </source>
</evidence>
<feature type="domain" description="Putative auto-transporter adhesin head GIN" evidence="2">
    <location>
        <begin position="32"/>
        <end position="212"/>
    </location>
</feature>
<proteinExistence type="predicted"/>
<evidence type="ECO:0000256" key="1">
    <source>
        <dbReference type="SAM" id="SignalP"/>
    </source>
</evidence>
<reference evidence="4" key="1">
    <citation type="journal article" date="2019" name="Int. J. Syst. Evol. Microbiol.">
        <title>The Global Catalogue of Microorganisms (GCM) 10K type strain sequencing project: providing services to taxonomists for standard genome sequencing and annotation.</title>
        <authorList>
            <consortium name="The Broad Institute Genomics Platform"/>
            <consortium name="The Broad Institute Genome Sequencing Center for Infectious Disease"/>
            <person name="Wu L."/>
            <person name="Ma J."/>
        </authorList>
    </citation>
    <scope>NUCLEOTIDE SEQUENCE [LARGE SCALE GENOMIC DNA]</scope>
    <source>
        <strain evidence="4">KCTC 52368</strain>
    </source>
</reference>
<keyword evidence="4" id="KW-1185">Reference proteome</keyword>
<dbReference type="Pfam" id="PF10988">
    <property type="entry name" value="DUF2807"/>
    <property type="match status" value="1"/>
</dbReference>
<evidence type="ECO:0000313" key="3">
    <source>
        <dbReference type="EMBL" id="MFD2587416.1"/>
    </source>
</evidence>
<protein>
    <submittedName>
        <fullName evidence="3">Head GIN domain-containing protein</fullName>
    </submittedName>
</protein>
<sequence length="229" mass="25341">MKTIRFILFFSFFSFCSLLFAQEEKITQELTAFKQLKAFDGISIKLIKSDVNRAVISGVNTKKVAIVNKSGVLKIRMEIDKIFSGFRTFIDLYYTEELLVIDVNEDALITSEETITQEVLELKAQEGGEINLNCQTEQLLIKSVTGGDIITTGFSDNQDVKINTGGTYDGKAFKTSFTTITVSAGGNAEIYATKYVKADVKGGGKVKVYGDPEKMDEKTVFGGTIERLE</sequence>
<organism evidence="3 4">
    <name type="scientific">Croceitalea marina</name>
    <dbReference type="NCBI Taxonomy" id="1775166"/>
    <lineage>
        <taxon>Bacteria</taxon>
        <taxon>Pseudomonadati</taxon>
        <taxon>Bacteroidota</taxon>
        <taxon>Flavobacteriia</taxon>
        <taxon>Flavobacteriales</taxon>
        <taxon>Flavobacteriaceae</taxon>
        <taxon>Croceitalea</taxon>
    </lineage>
</organism>
<feature type="chain" id="PRO_5045183215" evidence="1">
    <location>
        <begin position="22"/>
        <end position="229"/>
    </location>
</feature>